<feature type="chain" id="PRO_5040291511" evidence="1">
    <location>
        <begin position="20"/>
        <end position="78"/>
    </location>
</feature>
<evidence type="ECO:0000256" key="1">
    <source>
        <dbReference type="SAM" id="SignalP"/>
    </source>
</evidence>
<organism evidence="2 3">
    <name type="scientific">Fusarium fujikuroi</name>
    <name type="common">Bakanae and foot rot disease fungus</name>
    <name type="synonym">Gibberella fujikuroi</name>
    <dbReference type="NCBI Taxonomy" id="5127"/>
    <lineage>
        <taxon>Eukaryota</taxon>
        <taxon>Fungi</taxon>
        <taxon>Dikarya</taxon>
        <taxon>Ascomycota</taxon>
        <taxon>Pezizomycotina</taxon>
        <taxon>Sordariomycetes</taxon>
        <taxon>Hypocreomycetidae</taxon>
        <taxon>Hypocreales</taxon>
        <taxon>Nectriaceae</taxon>
        <taxon>Fusarium</taxon>
        <taxon>Fusarium fujikuroi species complex</taxon>
    </lineage>
</organism>
<accession>A0A9Q9S2K7</accession>
<dbReference type="EMBL" id="CABFJX010000420">
    <property type="protein sequence ID" value="VTT83565.1"/>
    <property type="molecule type" value="Genomic_DNA"/>
</dbReference>
<proteinExistence type="predicted"/>
<gene>
    <name evidence="2" type="ORF">C2S_12782</name>
</gene>
<reference evidence="2" key="1">
    <citation type="submission" date="2019-05" db="EMBL/GenBank/DDBJ databases">
        <authorList>
            <person name="Piombo E."/>
        </authorList>
    </citation>
    <scope>NUCLEOTIDE SEQUENCE</scope>
    <source>
        <strain evidence="2">C2S</strain>
    </source>
</reference>
<comment type="caution">
    <text evidence="2">The sequence shown here is derived from an EMBL/GenBank/DDBJ whole genome shotgun (WGS) entry which is preliminary data.</text>
</comment>
<keyword evidence="1" id="KW-0732">Signal</keyword>
<evidence type="ECO:0000313" key="3">
    <source>
        <dbReference type="Proteomes" id="UP000760494"/>
    </source>
</evidence>
<name>A0A9Q9S2K7_FUSFU</name>
<dbReference type="Proteomes" id="UP000760494">
    <property type="component" value="Unassembled WGS sequence"/>
</dbReference>
<protein>
    <submittedName>
        <fullName evidence="2">Uncharacterized protein</fullName>
    </submittedName>
</protein>
<sequence>MVFMELLTLLGSRFAKVISAPGCVSVIGAAAVMPTSMASAIKMFAVLMAVKVKLLWLGNSVLKGGKGIIISFMNILPL</sequence>
<dbReference type="AlphaFoldDB" id="A0A9Q9S2K7"/>
<evidence type="ECO:0000313" key="2">
    <source>
        <dbReference type="EMBL" id="VTT83565.1"/>
    </source>
</evidence>
<feature type="signal peptide" evidence="1">
    <location>
        <begin position="1"/>
        <end position="19"/>
    </location>
</feature>